<dbReference type="AlphaFoldDB" id="A0AAC9YPS7"/>
<protein>
    <recommendedName>
        <fullName evidence="4">DUF222 domain-containing protein</fullName>
    </recommendedName>
</protein>
<dbReference type="KEGG" id="mmal:CKJ54_22425"/>
<evidence type="ECO:0000256" key="1">
    <source>
        <dbReference type="SAM" id="MobiDB-lite"/>
    </source>
</evidence>
<gene>
    <name evidence="2" type="ORF">CKJ54_22425</name>
</gene>
<reference evidence="2 3" key="1">
    <citation type="submission" date="2017-08" db="EMBL/GenBank/DDBJ databases">
        <title>Phylogentic analysis of Mycobacterium avium complex whole genomes.</title>
        <authorList>
            <person name="Caverly L.J."/>
            <person name="Spilker T."/>
            <person name="LiPuma J."/>
        </authorList>
    </citation>
    <scope>NUCLEOTIDE SEQUENCE [LARGE SCALE GENOMIC DNA]</scope>
    <source>
        <strain evidence="2 3">FLAC0026</strain>
    </source>
</reference>
<evidence type="ECO:0008006" key="4">
    <source>
        <dbReference type="Google" id="ProtNLM"/>
    </source>
</evidence>
<organism evidence="2 3">
    <name type="scientific">Mycobacterium marseillense</name>
    <dbReference type="NCBI Taxonomy" id="701042"/>
    <lineage>
        <taxon>Bacteria</taxon>
        <taxon>Bacillati</taxon>
        <taxon>Actinomycetota</taxon>
        <taxon>Actinomycetes</taxon>
        <taxon>Mycobacteriales</taxon>
        <taxon>Mycobacteriaceae</taxon>
        <taxon>Mycobacterium</taxon>
        <taxon>Mycobacterium avium complex (MAC)</taxon>
    </lineage>
</organism>
<proteinExistence type="predicted"/>
<feature type="region of interest" description="Disordered" evidence="1">
    <location>
        <begin position="90"/>
        <end position="126"/>
    </location>
</feature>
<sequence length="126" mass="13452">MLTMHRVEATLDPAEAFGMLSEQQLQSVPACREVRRELAAATEGPGLVGLLAMEIAHELGTIDSVSRSRIITAEQETLIAQLTTTELHDSPVDGSGVWLTARSGPAPARYRGTVPRTEQGTVADGE</sequence>
<name>A0AAC9YPS7_9MYCO</name>
<evidence type="ECO:0000313" key="2">
    <source>
        <dbReference type="EMBL" id="ASW93207.1"/>
    </source>
</evidence>
<dbReference type="EMBL" id="CP023147">
    <property type="protein sequence ID" value="ASW93207.1"/>
    <property type="molecule type" value="Genomic_DNA"/>
</dbReference>
<accession>A0AAC9YPS7</accession>
<dbReference type="Proteomes" id="UP000216246">
    <property type="component" value="Chromosome"/>
</dbReference>
<evidence type="ECO:0000313" key="3">
    <source>
        <dbReference type="Proteomes" id="UP000216246"/>
    </source>
</evidence>